<reference evidence="1 2" key="1">
    <citation type="submission" date="2023-12" db="EMBL/GenBank/DDBJ databases">
        <title>Description of new species of Mycobacterium terrae complex isolated from sewage at the Sao Paulo Zoological Park Foundation in Brazil.</title>
        <authorList>
            <person name="Romagnoli C.L."/>
            <person name="Conceicao E.C."/>
            <person name="Machado E."/>
            <person name="Barreto L.B.P.F."/>
            <person name="Sharma A."/>
            <person name="Silva N.M."/>
            <person name="Marques L.E."/>
            <person name="Juliana M.A."/>
            <person name="Lourenco M.C.S."/>
            <person name="Digiampietri L.A."/>
            <person name="Suffys P.N."/>
            <person name="Viana-Niero C."/>
        </authorList>
    </citation>
    <scope>NUCLEOTIDE SEQUENCE [LARGE SCALE GENOMIC DNA]</scope>
    <source>
        <strain evidence="1 2">MYC098</strain>
    </source>
</reference>
<comment type="caution">
    <text evidence="1">The sequence shown here is derived from an EMBL/GenBank/DDBJ whole genome shotgun (WGS) entry which is preliminary data.</text>
</comment>
<protein>
    <recommendedName>
        <fullName evidence="3">Metallothionein</fullName>
    </recommendedName>
</protein>
<dbReference type="Proteomes" id="UP001299596">
    <property type="component" value="Unassembled WGS sequence"/>
</dbReference>
<evidence type="ECO:0000313" key="1">
    <source>
        <dbReference type="EMBL" id="MEB3021287.1"/>
    </source>
</evidence>
<accession>A0ABU5XIZ6</accession>
<gene>
    <name evidence="1" type="ORF">K6T79_09535</name>
</gene>
<evidence type="ECO:0000313" key="2">
    <source>
        <dbReference type="Proteomes" id="UP001299596"/>
    </source>
</evidence>
<dbReference type="EMBL" id="JAYJJR010000005">
    <property type="protein sequence ID" value="MEB3021287.1"/>
    <property type="molecule type" value="Genomic_DNA"/>
</dbReference>
<evidence type="ECO:0008006" key="3">
    <source>
        <dbReference type="Google" id="ProtNLM"/>
    </source>
</evidence>
<dbReference type="RefSeq" id="WP_329781991.1">
    <property type="nucleotide sequence ID" value="NZ_JAYJJR010000005.1"/>
</dbReference>
<sequence>MAQHPILCLCGHFHGGTCHCGCTTYDPDTCHICDSHGCADCNT</sequence>
<keyword evidence="2" id="KW-1185">Reference proteome</keyword>
<name>A0ABU5XIZ6_9MYCO</name>
<organism evidence="1 2">
    <name type="scientific">[Mycobacterium] crassicus</name>
    <dbReference type="NCBI Taxonomy" id="2872309"/>
    <lineage>
        <taxon>Bacteria</taxon>
        <taxon>Bacillati</taxon>
        <taxon>Actinomycetota</taxon>
        <taxon>Actinomycetes</taxon>
        <taxon>Mycobacteriales</taxon>
        <taxon>Mycobacteriaceae</taxon>
        <taxon>Mycolicibacter</taxon>
    </lineage>
</organism>
<proteinExistence type="predicted"/>